<organism evidence="10 11">
    <name type="scientific">Lupinus luteus</name>
    <name type="common">European yellow lupine</name>
    <dbReference type="NCBI Taxonomy" id="3873"/>
    <lineage>
        <taxon>Eukaryota</taxon>
        <taxon>Viridiplantae</taxon>
        <taxon>Streptophyta</taxon>
        <taxon>Embryophyta</taxon>
        <taxon>Tracheophyta</taxon>
        <taxon>Spermatophyta</taxon>
        <taxon>Magnoliopsida</taxon>
        <taxon>eudicotyledons</taxon>
        <taxon>Gunneridae</taxon>
        <taxon>Pentapetalae</taxon>
        <taxon>rosids</taxon>
        <taxon>fabids</taxon>
        <taxon>Fabales</taxon>
        <taxon>Fabaceae</taxon>
        <taxon>Papilionoideae</taxon>
        <taxon>50 kb inversion clade</taxon>
        <taxon>genistoids sensu lato</taxon>
        <taxon>core genistoids</taxon>
        <taxon>Genisteae</taxon>
        <taxon>Lupinus</taxon>
    </lineage>
</organism>
<evidence type="ECO:0000313" key="10">
    <source>
        <dbReference type="EMBL" id="CAL0325738.1"/>
    </source>
</evidence>
<proteinExistence type="predicted"/>
<evidence type="ECO:0000256" key="1">
    <source>
        <dbReference type="ARBA" id="ARBA00004123"/>
    </source>
</evidence>
<dbReference type="InterPro" id="IPR017887">
    <property type="entry name" value="TF_TCP_subgr"/>
</dbReference>
<keyword evidence="5" id="KW-0804">Transcription</keyword>
<evidence type="ECO:0000259" key="8">
    <source>
        <dbReference type="PROSITE" id="PS51369"/>
    </source>
</evidence>
<gene>
    <name evidence="10" type="ORF">LLUT_LOCUS26798</name>
</gene>
<dbReference type="InterPro" id="IPR005333">
    <property type="entry name" value="Transcription_factor_TCP"/>
</dbReference>
<feature type="domain" description="TCP" evidence="8">
    <location>
        <begin position="116"/>
        <end position="174"/>
    </location>
</feature>
<keyword evidence="4" id="KW-0238">DNA-binding</keyword>
<sequence>MYSSNRPIKGNDLVPYPIQFCSSRPFAIESNPTSTPETTTFAFPSPPFSFFQFPYDPFQDHEILLEQQHHHDLLHHQQSLADDETHNVNMENNTIILDHKAGQGTHPQIPIRRSRQRDRHSKINTAKGMRDRRMRLSLLVAKRFFGLQDMLGFDKASKTVDWLLTQAKVEIEQLVKEKNIHHHGDVKSAPSTSECNEVASSLDEVAVIGNREQVKGVTKVRRAKLCRKSEFKHVGKESREKARERARERTKEKIKTRDRMLAEADESKECKEASNNNGNGLGSWNPFETIEECAYTQIQNVNPSLDVHTHGIKERSSQPKGHLGSVEDIEHEDSLVIMSKWNPTMIFNYSLSNSGILQEHQFPEFQSIIGKPWELGGLQQSQVHNI</sequence>
<evidence type="ECO:0000256" key="5">
    <source>
        <dbReference type="ARBA" id="ARBA00023163"/>
    </source>
</evidence>
<dbReference type="PANTHER" id="PTHR31072">
    <property type="entry name" value="TRANSCRIPTION FACTOR TCP4-RELATED"/>
    <property type="match status" value="1"/>
</dbReference>
<evidence type="ECO:0000259" key="9">
    <source>
        <dbReference type="PROSITE" id="PS51370"/>
    </source>
</evidence>
<evidence type="ECO:0000256" key="7">
    <source>
        <dbReference type="SAM" id="MobiDB-lite"/>
    </source>
</evidence>
<keyword evidence="3" id="KW-0805">Transcription regulation</keyword>
<accession>A0AAV1XXY9</accession>
<comment type="caution">
    <text evidence="10">The sequence shown here is derived from an EMBL/GenBank/DDBJ whole genome shotgun (WGS) entry which is preliminary data.</text>
</comment>
<comment type="subcellular location">
    <subcellularLocation>
        <location evidence="1">Nucleus</location>
    </subcellularLocation>
</comment>
<dbReference type="AlphaFoldDB" id="A0AAV1XXY9"/>
<dbReference type="PROSITE" id="PS51370">
    <property type="entry name" value="R"/>
    <property type="match status" value="1"/>
</dbReference>
<evidence type="ECO:0000256" key="6">
    <source>
        <dbReference type="ARBA" id="ARBA00023242"/>
    </source>
</evidence>
<dbReference type="InterPro" id="IPR017888">
    <property type="entry name" value="CYC/TB1_R_domain"/>
</dbReference>
<dbReference type="GO" id="GO:0003700">
    <property type="term" value="F:DNA-binding transcription factor activity"/>
    <property type="evidence" value="ECO:0007669"/>
    <property type="project" value="InterPro"/>
</dbReference>
<keyword evidence="6" id="KW-0539">Nucleus</keyword>
<dbReference type="Pfam" id="PF03634">
    <property type="entry name" value="TCP"/>
    <property type="match status" value="1"/>
</dbReference>
<dbReference type="PANTHER" id="PTHR31072:SF226">
    <property type="entry name" value="TRANSCRIPTION FACTOR TCP18"/>
    <property type="match status" value="1"/>
</dbReference>
<dbReference type="EMBL" id="CAXHTB010000018">
    <property type="protein sequence ID" value="CAL0325738.1"/>
    <property type="molecule type" value="Genomic_DNA"/>
</dbReference>
<dbReference type="GO" id="GO:0005634">
    <property type="term" value="C:nucleus"/>
    <property type="evidence" value="ECO:0007669"/>
    <property type="project" value="UniProtKB-SubCell"/>
</dbReference>
<evidence type="ECO:0000256" key="2">
    <source>
        <dbReference type="ARBA" id="ARBA00022473"/>
    </source>
</evidence>
<dbReference type="GO" id="GO:2000032">
    <property type="term" value="P:regulation of secondary shoot formation"/>
    <property type="evidence" value="ECO:0007669"/>
    <property type="project" value="TreeGrafter"/>
</dbReference>
<evidence type="ECO:0000313" key="11">
    <source>
        <dbReference type="Proteomes" id="UP001497480"/>
    </source>
</evidence>
<evidence type="ECO:0000256" key="3">
    <source>
        <dbReference type="ARBA" id="ARBA00023015"/>
    </source>
</evidence>
<evidence type="ECO:0000256" key="4">
    <source>
        <dbReference type="ARBA" id="ARBA00023125"/>
    </source>
</evidence>
<feature type="domain" description="R" evidence="9">
    <location>
        <begin position="236"/>
        <end position="253"/>
    </location>
</feature>
<reference evidence="10 11" key="1">
    <citation type="submission" date="2024-03" db="EMBL/GenBank/DDBJ databases">
        <authorList>
            <person name="Martinez-Hernandez J."/>
        </authorList>
    </citation>
    <scope>NUCLEOTIDE SEQUENCE [LARGE SCALE GENOMIC DNA]</scope>
</reference>
<protein>
    <submittedName>
        <fullName evidence="10">Uncharacterized protein</fullName>
    </submittedName>
</protein>
<keyword evidence="2" id="KW-0217">Developmental protein</keyword>
<feature type="region of interest" description="Disordered" evidence="7">
    <location>
        <begin position="232"/>
        <end position="280"/>
    </location>
</feature>
<dbReference type="PROSITE" id="PS51369">
    <property type="entry name" value="TCP"/>
    <property type="match status" value="1"/>
</dbReference>
<name>A0AAV1XXY9_LUPLU</name>
<dbReference type="GO" id="GO:0043565">
    <property type="term" value="F:sequence-specific DNA binding"/>
    <property type="evidence" value="ECO:0007669"/>
    <property type="project" value="TreeGrafter"/>
</dbReference>
<keyword evidence="11" id="KW-1185">Reference proteome</keyword>
<feature type="compositionally biased region" description="Basic and acidic residues" evidence="7">
    <location>
        <begin position="232"/>
        <end position="272"/>
    </location>
</feature>
<dbReference type="Proteomes" id="UP001497480">
    <property type="component" value="Unassembled WGS sequence"/>
</dbReference>